<name>A0A0D0DL03_9AGAM</name>
<gene>
    <name evidence="1" type="ORF">PAXRUDRAFT_13522</name>
</gene>
<accession>A0A0D0DL03</accession>
<dbReference type="STRING" id="930991.A0A0D0DL03"/>
<dbReference type="OrthoDB" id="3364670at2759"/>
<sequence>MLAVCLHAQSPSIIFLMTISPPAYTLLLQQCMHMVMSGHNPRLAIGLGLSDGEGTERLWSQFIKLIGIERASSCQHCVWLIDRHAAAVGQEMWKDLRSWLRHQMKKGVSEQSATTQKVIDKCEISIPELQRPMAHGCPDAPARLKKELDSVLSLQADLDSSDCILQATCTMIEKCSTSTETLNALNSMECSQAHLLKKIETLYTSLNMQDKFPELQGMQLDFI</sequence>
<dbReference type="InterPro" id="IPR040521">
    <property type="entry name" value="KDZ"/>
</dbReference>
<dbReference type="Proteomes" id="UP000054538">
    <property type="component" value="Unassembled WGS sequence"/>
</dbReference>
<proteinExistence type="predicted"/>
<dbReference type="AlphaFoldDB" id="A0A0D0DL03"/>
<dbReference type="EMBL" id="KN825334">
    <property type="protein sequence ID" value="KIK91903.1"/>
    <property type="molecule type" value="Genomic_DNA"/>
</dbReference>
<reference evidence="2" key="2">
    <citation type="submission" date="2015-01" db="EMBL/GenBank/DDBJ databases">
        <title>Evolutionary Origins and Diversification of the Mycorrhizal Mutualists.</title>
        <authorList>
            <consortium name="DOE Joint Genome Institute"/>
            <consortium name="Mycorrhizal Genomics Consortium"/>
            <person name="Kohler A."/>
            <person name="Kuo A."/>
            <person name="Nagy L.G."/>
            <person name="Floudas D."/>
            <person name="Copeland A."/>
            <person name="Barry K.W."/>
            <person name="Cichocki N."/>
            <person name="Veneault-Fourrey C."/>
            <person name="LaButti K."/>
            <person name="Lindquist E.A."/>
            <person name="Lipzen A."/>
            <person name="Lundell T."/>
            <person name="Morin E."/>
            <person name="Murat C."/>
            <person name="Riley R."/>
            <person name="Ohm R."/>
            <person name="Sun H."/>
            <person name="Tunlid A."/>
            <person name="Henrissat B."/>
            <person name="Grigoriev I.V."/>
            <person name="Hibbett D.S."/>
            <person name="Martin F."/>
        </authorList>
    </citation>
    <scope>NUCLEOTIDE SEQUENCE [LARGE SCALE GENOMIC DNA]</scope>
    <source>
        <strain evidence="2">Ve08.2h10</strain>
    </source>
</reference>
<dbReference type="HOGENOM" id="CLU_114232_0_0_1"/>
<dbReference type="InParanoid" id="A0A0D0DL03"/>
<keyword evidence="2" id="KW-1185">Reference proteome</keyword>
<evidence type="ECO:0000313" key="2">
    <source>
        <dbReference type="Proteomes" id="UP000054538"/>
    </source>
</evidence>
<protein>
    <submittedName>
        <fullName evidence="1">Uncharacterized protein</fullName>
    </submittedName>
</protein>
<organism evidence="1 2">
    <name type="scientific">Paxillus rubicundulus Ve08.2h10</name>
    <dbReference type="NCBI Taxonomy" id="930991"/>
    <lineage>
        <taxon>Eukaryota</taxon>
        <taxon>Fungi</taxon>
        <taxon>Dikarya</taxon>
        <taxon>Basidiomycota</taxon>
        <taxon>Agaricomycotina</taxon>
        <taxon>Agaricomycetes</taxon>
        <taxon>Agaricomycetidae</taxon>
        <taxon>Boletales</taxon>
        <taxon>Paxilineae</taxon>
        <taxon>Paxillaceae</taxon>
        <taxon>Paxillus</taxon>
    </lineage>
</organism>
<reference evidence="1 2" key="1">
    <citation type="submission" date="2014-04" db="EMBL/GenBank/DDBJ databases">
        <authorList>
            <consortium name="DOE Joint Genome Institute"/>
            <person name="Kuo A."/>
            <person name="Kohler A."/>
            <person name="Jargeat P."/>
            <person name="Nagy L.G."/>
            <person name="Floudas D."/>
            <person name="Copeland A."/>
            <person name="Barry K.W."/>
            <person name="Cichocki N."/>
            <person name="Veneault-Fourrey C."/>
            <person name="LaButti K."/>
            <person name="Lindquist E.A."/>
            <person name="Lipzen A."/>
            <person name="Lundell T."/>
            <person name="Morin E."/>
            <person name="Murat C."/>
            <person name="Sun H."/>
            <person name="Tunlid A."/>
            <person name="Henrissat B."/>
            <person name="Grigoriev I.V."/>
            <person name="Hibbett D.S."/>
            <person name="Martin F."/>
            <person name="Nordberg H.P."/>
            <person name="Cantor M.N."/>
            <person name="Hua S.X."/>
        </authorList>
    </citation>
    <scope>NUCLEOTIDE SEQUENCE [LARGE SCALE GENOMIC DNA]</scope>
    <source>
        <strain evidence="1 2">Ve08.2h10</strain>
    </source>
</reference>
<dbReference type="Pfam" id="PF18758">
    <property type="entry name" value="KDZ"/>
    <property type="match status" value="1"/>
</dbReference>
<evidence type="ECO:0000313" key="1">
    <source>
        <dbReference type="EMBL" id="KIK91903.1"/>
    </source>
</evidence>